<reference evidence="1 2" key="1">
    <citation type="journal article" date="2007" name="Nature">
        <title>Evolution of genes and genomes on the Drosophila phylogeny.</title>
        <authorList>
            <consortium name="Drosophila 12 Genomes Consortium"/>
            <person name="Clark A.G."/>
            <person name="Eisen M.B."/>
            <person name="Smith D.R."/>
            <person name="Bergman C.M."/>
            <person name="Oliver B."/>
            <person name="Markow T.A."/>
            <person name="Kaufman T.C."/>
            <person name="Kellis M."/>
            <person name="Gelbart W."/>
            <person name="Iyer V.N."/>
            <person name="Pollard D.A."/>
            <person name="Sackton T.B."/>
            <person name="Larracuente A.M."/>
            <person name="Singh N.D."/>
            <person name="Abad J.P."/>
            <person name="Abt D.N."/>
            <person name="Adryan B."/>
            <person name="Aguade M."/>
            <person name="Akashi H."/>
            <person name="Anderson W.W."/>
            <person name="Aquadro C.F."/>
            <person name="Ardell D.H."/>
            <person name="Arguello R."/>
            <person name="Artieri C.G."/>
            <person name="Barbash D.A."/>
            <person name="Barker D."/>
            <person name="Barsanti P."/>
            <person name="Batterham P."/>
            <person name="Batzoglou S."/>
            <person name="Begun D."/>
            <person name="Bhutkar A."/>
            <person name="Blanco E."/>
            <person name="Bosak S.A."/>
            <person name="Bradley R.K."/>
            <person name="Brand A.D."/>
            <person name="Brent M.R."/>
            <person name="Brooks A.N."/>
            <person name="Brown R.H."/>
            <person name="Butlin R.K."/>
            <person name="Caggese C."/>
            <person name="Calvi B.R."/>
            <person name="Bernardo de Carvalho A."/>
            <person name="Caspi A."/>
            <person name="Castrezana S."/>
            <person name="Celniker S.E."/>
            <person name="Chang J.L."/>
            <person name="Chapple C."/>
            <person name="Chatterji S."/>
            <person name="Chinwalla A."/>
            <person name="Civetta A."/>
            <person name="Clifton S.W."/>
            <person name="Comeron J.M."/>
            <person name="Costello J.C."/>
            <person name="Coyne J.A."/>
            <person name="Daub J."/>
            <person name="David R.G."/>
            <person name="Delcher A.L."/>
            <person name="Delehaunty K."/>
            <person name="Do C.B."/>
            <person name="Ebling H."/>
            <person name="Edwards K."/>
            <person name="Eickbush T."/>
            <person name="Evans J.D."/>
            <person name="Filipski A."/>
            <person name="Findeiss S."/>
            <person name="Freyhult E."/>
            <person name="Fulton L."/>
            <person name="Fulton R."/>
            <person name="Garcia A.C."/>
            <person name="Gardiner A."/>
            <person name="Garfield D.A."/>
            <person name="Garvin B.E."/>
            <person name="Gibson G."/>
            <person name="Gilbert D."/>
            <person name="Gnerre S."/>
            <person name="Godfrey J."/>
            <person name="Good R."/>
            <person name="Gotea V."/>
            <person name="Gravely B."/>
            <person name="Greenberg A.J."/>
            <person name="Griffiths-Jones S."/>
            <person name="Gross S."/>
            <person name="Guigo R."/>
            <person name="Gustafson E.A."/>
            <person name="Haerty W."/>
            <person name="Hahn M.W."/>
            <person name="Halligan D.L."/>
            <person name="Halpern A.L."/>
            <person name="Halter G.M."/>
            <person name="Han M.V."/>
            <person name="Heger A."/>
            <person name="Hillier L."/>
            <person name="Hinrichs A.S."/>
            <person name="Holmes I."/>
            <person name="Hoskins R.A."/>
            <person name="Hubisz M.J."/>
            <person name="Hultmark D."/>
            <person name="Huntley M.A."/>
            <person name="Jaffe D.B."/>
            <person name="Jagadeeshan S."/>
            <person name="Jeck W.R."/>
            <person name="Johnson J."/>
            <person name="Jones C.D."/>
            <person name="Jordan W.C."/>
            <person name="Karpen G.H."/>
            <person name="Kataoka E."/>
            <person name="Keightley P.D."/>
            <person name="Kheradpour P."/>
            <person name="Kirkness E.F."/>
            <person name="Koerich L.B."/>
            <person name="Kristiansen K."/>
            <person name="Kudrna D."/>
            <person name="Kulathinal R.J."/>
            <person name="Kumar S."/>
            <person name="Kwok R."/>
            <person name="Lander E."/>
            <person name="Langley C.H."/>
            <person name="Lapoint R."/>
            <person name="Lazzaro B.P."/>
            <person name="Lee S.J."/>
            <person name="Levesque L."/>
            <person name="Li R."/>
            <person name="Lin C.F."/>
            <person name="Lin M.F."/>
            <person name="Lindblad-Toh K."/>
            <person name="Llopart A."/>
            <person name="Long M."/>
            <person name="Low L."/>
            <person name="Lozovsky E."/>
            <person name="Lu J."/>
            <person name="Luo M."/>
            <person name="Machado C.A."/>
            <person name="Makalowski W."/>
            <person name="Marzo M."/>
            <person name="Matsuda M."/>
            <person name="Matzkin L."/>
            <person name="McAllister B."/>
            <person name="McBride C.S."/>
            <person name="McKernan B."/>
            <person name="McKernan K."/>
            <person name="Mendez-Lago M."/>
            <person name="Minx P."/>
            <person name="Mollenhauer M.U."/>
            <person name="Montooth K."/>
            <person name="Mount S.M."/>
            <person name="Mu X."/>
            <person name="Myers E."/>
            <person name="Negre B."/>
            <person name="Newfeld S."/>
            <person name="Nielsen R."/>
            <person name="Noor M.A."/>
            <person name="O'Grady P."/>
            <person name="Pachter L."/>
            <person name="Papaceit M."/>
            <person name="Parisi M.J."/>
            <person name="Parisi M."/>
            <person name="Parts L."/>
            <person name="Pedersen J.S."/>
            <person name="Pesole G."/>
            <person name="Phillippy A.M."/>
            <person name="Ponting C.P."/>
            <person name="Pop M."/>
            <person name="Porcelli D."/>
            <person name="Powell J.R."/>
            <person name="Prohaska S."/>
            <person name="Pruitt K."/>
            <person name="Puig M."/>
            <person name="Quesneville H."/>
            <person name="Ram K.R."/>
            <person name="Rand D."/>
            <person name="Rasmussen M.D."/>
            <person name="Reed L.K."/>
            <person name="Reenan R."/>
            <person name="Reily A."/>
            <person name="Remington K.A."/>
            <person name="Rieger T.T."/>
            <person name="Ritchie M.G."/>
            <person name="Robin C."/>
            <person name="Rogers Y.H."/>
            <person name="Rohde C."/>
            <person name="Rozas J."/>
            <person name="Rubenfield M.J."/>
            <person name="Ruiz A."/>
            <person name="Russo S."/>
            <person name="Salzberg S.L."/>
            <person name="Sanchez-Gracia A."/>
            <person name="Saranga D.J."/>
            <person name="Sato H."/>
            <person name="Schaeffer S.W."/>
            <person name="Schatz M.C."/>
            <person name="Schlenke T."/>
            <person name="Schwartz R."/>
            <person name="Segarra C."/>
            <person name="Singh R.S."/>
            <person name="Sirot L."/>
            <person name="Sirota M."/>
            <person name="Sisneros N.B."/>
            <person name="Smith C.D."/>
            <person name="Smith T.F."/>
            <person name="Spieth J."/>
            <person name="Stage D.E."/>
            <person name="Stark A."/>
            <person name="Stephan W."/>
            <person name="Strausberg R.L."/>
            <person name="Strempel S."/>
            <person name="Sturgill D."/>
            <person name="Sutton G."/>
            <person name="Sutton G.G."/>
            <person name="Tao W."/>
            <person name="Teichmann S."/>
            <person name="Tobari Y.N."/>
            <person name="Tomimura Y."/>
            <person name="Tsolas J.M."/>
            <person name="Valente V.L."/>
            <person name="Venter E."/>
            <person name="Venter J.C."/>
            <person name="Vicario S."/>
            <person name="Vieira F.G."/>
            <person name="Vilella A.J."/>
            <person name="Villasante A."/>
            <person name="Walenz B."/>
            <person name="Wang J."/>
            <person name="Wasserman M."/>
            <person name="Watts T."/>
            <person name="Wilson D."/>
            <person name="Wilson R.K."/>
            <person name="Wing R.A."/>
            <person name="Wolfner M.F."/>
            <person name="Wong A."/>
            <person name="Wong G.K."/>
            <person name="Wu C.I."/>
            <person name="Wu G."/>
            <person name="Yamamoto D."/>
            <person name="Yang H.P."/>
            <person name="Yang S.P."/>
            <person name="Yorke J.A."/>
            <person name="Yoshida K."/>
            <person name="Zdobnov E."/>
            <person name="Zhang P."/>
            <person name="Zhang Y."/>
            <person name="Zimin A.V."/>
            <person name="Baldwin J."/>
            <person name="Abdouelleil A."/>
            <person name="Abdulkadir J."/>
            <person name="Abebe A."/>
            <person name="Abera B."/>
            <person name="Abreu J."/>
            <person name="Acer S.C."/>
            <person name="Aftuck L."/>
            <person name="Alexander A."/>
            <person name="An P."/>
            <person name="Anderson E."/>
            <person name="Anderson S."/>
            <person name="Arachi H."/>
            <person name="Azer M."/>
            <person name="Bachantsang P."/>
            <person name="Barry A."/>
            <person name="Bayul T."/>
            <person name="Berlin A."/>
            <person name="Bessette D."/>
            <person name="Bloom T."/>
            <person name="Blye J."/>
            <person name="Boguslavskiy L."/>
            <person name="Bonnet C."/>
            <person name="Boukhgalter B."/>
            <person name="Bourzgui I."/>
            <person name="Brown A."/>
            <person name="Cahill P."/>
            <person name="Channer S."/>
            <person name="Cheshatsang Y."/>
            <person name="Chuda L."/>
            <person name="Citroen M."/>
            <person name="Collymore A."/>
            <person name="Cooke P."/>
            <person name="Costello M."/>
            <person name="D'Aco K."/>
            <person name="Daza R."/>
            <person name="De Haan G."/>
            <person name="DeGray S."/>
            <person name="DeMaso C."/>
            <person name="Dhargay N."/>
            <person name="Dooley K."/>
            <person name="Dooley E."/>
            <person name="Doricent M."/>
            <person name="Dorje P."/>
            <person name="Dorjee K."/>
            <person name="Dupes A."/>
            <person name="Elong R."/>
            <person name="Falk J."/>
            <person name="Farina A."/>
            <person name="Faro S."/>
            <person name="Ferguson D."/>
            <person name="Fisher S."/>
            <person name="Foley C.D."/>
            <person name="Franke A."/>
            <person name="Friedrich D."/>
            <person name="Gadbois L."/>
            <person name="Gearin G."/>
            <person name="Gearin C.R."/>
            <person name="Giannoukos G."/>
            <person name="Goode T."/>
            <person name="Graham J."/>
            <person name="Grandbois E."/>
            <person name="Grewal S."/>
            <person name="Gyaltsen K."/>
            <person name="Hafez N."/>
            <person name="Hagos B."/>
            <person name="Hall J."/>
            <person name="Henson C."/>
            <person name="Hollinger A."/>
            <person name="Honan T."/>
            <person name="Huard M.D."/>
            <person name="Hughes L."/>
            <person name="Hurhula B."/>
            <person name="Husby M.E."/>
            <person name="Kamat A."/>
            <person name="Kanga B."/>
            <person name="Kashin S."/>
            <person name="Khazanovich D."/>
            <person name="Kisner P."/>
            <person name="Lance K."/>
            <person name="Lara M."/>
            <person name="Lee W."/>
            <person name="Lennon N."/>
            <person name="Letendre F."/>
            <person name="LeVine R."/>
            <person name="Lipovsky A."/>
            <person name="Liu X."/>
            <person name="Liu J."/>
            <person name="Liu S."/>
            <person name="Lokyitsang T."/>
            <person name="Lokyitsang Y."/>
            <person name="Lubonja R."/>
            <person name="Lui A."/>
            <person name="MacDonald P."/>
            <person name="Magnisalis V."/>
            <person name="Maru K."/>
            <person name="Matthews C."/>
            <person name="McCusker W."/>
            <person name="McDonough S."/>
            <person name="Mehta T."/>
            <person name="Meldrim J."/>
            <person name="Meneus L."/>
            <person name="Mihai O."/>
            <person name="Mihalev A."/>
            <person name="Mihova T."/>
            <person name="Mittelman R."/>
            <person name="Mlenga V."/>
            <person name="Montmayeur A."/>
            <person name="Mulrain L."/>
            <person name="Navidi A."/>
            <person name="Naylor J."/>
            <person name="Negash T."/>
            <person name="Nguyen T."/>
            <person name="Nguyen N."/>
            <person name="Nicol R."/>
            <person name="Norbu C."/>
            <person name="Norbu N."/>
            <person name="Novod N."/>
            <person name="O'Neill B."/>
            <person name="Osman S."/>
            <person name="Markiewicz E."/>
            <person name="Oyono O.L."/>
            <person name="Patti C."/>
            <person name="Phunkhang P."/>
            <person name="Pierre F."/>
            <person name="Priest M."/>
            <person name="Raghuraman S."/>
            <person name="Rege F."/>
            <person name="Reyes R."/>
            <person name="Rise C."/>
            <person name="Rogov P."/>
            <person name="Ross K."/>
            <person name="Ryan E."/>
            <person name="Settipalli S."/>
            <person name="Shea T."/>
            <person name="Sherpa N."/>
            <person name="Shi L."/>
            <person name="Shih D."/>
            <person name="Sparrow T."/>
            <person name="Spaulding J."/>
            <person name="Stalker J."/>
            <person name="Stange-Thomann N."/>
            <person name="Stavropoulos S."/>
            <person name="Stone C."/>
            <person name="Strader C."/>
            <person name="Tesfaye S."/>
            <person name="Thomson T."/>
            <person name="Thoulutsang Y."/>
            <person name="Thoulutsang D."/>
            <person name="Topham K."/>
            <person name="Topping I."/>
            <person name="Tsamla T."/>
            <person name="Vassiliev H."/>
            <person name="Vo A."/>
            <person name="Wangchuk T."/>
            <person name="Wangdi T."/>
            <person name="Weiand M."/>
            <person name="Wilkinson J."/>
            <person name="Wilson A."/>
            <person name="Yadav S."/>
            <person name="Young G."/>
            <person name="Yu Q."/>
            <person name="Zembek L."/>
            <person name="Zhong D."/>
            <person name="Zimmer A."/>
            <person name="Zwirko Z."/>
            <person name="Jaffe D.B."/>
            <person name="Alvarez P."/>
            <person name="Brockman W."/>
            <person name="Butler J."/>
            <person name="Chin C."/>
            <person name="Gnerre S."/>
            <person name="Grabherr M."/>
            <person name="Kleber M."/>
            <person name="Mauceli E."/>
            <person name="MacCallum I."/>
        </authorList>
    </citation>
    <scope>NUCLEOTIDE SEQUENCE [LARGE SCALE GENOMIC DNA]</scope>
    <source>
        <strain evidence="2">Tucson 14030-0811.24</strain>
    </source>
</reference>
<proteinExistence type="predicted"/>
<gene>
    <name evidence="1" type="primary">Dwil\GK27609</name>
    <name evidence="1" type="ORF">Dwil_GK27609</name>
</gene>
<dbReference type="AlphaFoldDB" id="A0A0Q9X1N2"/>
<dbReference type="EMBL" id="CH963848">
    <property type="protein sequence ID" value="KRF97853.1"/>
    <property type="molecule type" value="Genomic_DNA"/>
</dbReference>
<dbReference type="OrthoDB" id="7841995at2759"/>
<dbReference type="Proteomes" id="UP000007798">
    <property type="component" value="Unassembled WGS sequence"/>
</dbReference>
<evidence type="ECO:0000313" key="1">
    <source>
        <dbReference type="EMBL" id="KRF97853.1"/>
    </source>
</evidence>
<accession>A0A0Q9X1N2</accession>
<evidence type="ECO:0000313" key="2">
    <source>
        <dbReference type="Proteomes" id="UP000007798"/>
    </source>
</evidence>
<dbReference type="InParanoid" id="A0A0Q9X1N2"/>
<sequence length="66" mass="7724">MEHFPNSKNILPRCVLHVNAEGQIEVKGFITRIVKNFVEKLNGSLDITLNLIVFVLEFLYHKWTKQ</sequence>
<protein>
    <submittedName>
        <fullName evidence="1">Uncharacterized protein</fullName>
    </submittedName>
</protein>
<organism evidence="1 2">
    <name type="scientific">Drosophila willistoni</name>
    <name type="common">Fruit fly</name>
    <dbReference type="NCBI Taxonomy" id="7260"/>
    <lineage>
        <taxon>Eukaryota</taxon>
        <taxon>Metazoa</taxon>
        <taxon>Ecdysozoa</taxon>
        <taxon>Arthropoda</taxon>
        <taxon>Hexapoda</taxon>
        <taxon>Insecta</taxon>
        <taxon>Pterygota</taxon>
        <taxon>Neoptera</taxon>
        <taxon>Endopterygota</taxon>
        <taxon>Diptera</taxon>
        <taxon>Brachycera</taxon>
        <taxon>Muscomorpha</taxon>
        <taxon>Ephydroidea</taxon>
        <taxon>Drosophilidae</taxon>
        <taxon>Drosophila</taxon>
        <taxon>Sophophora</taxon>
    </lineage>
</organism>
<keyword evidence="2" id="KW-1185">Reference proteome</keyword>
<name>A0A0Q9X1N2_DROWI</name>